<dbReference type="AlphaFoldDB" id="D4X8N4"/>
<organism evidence="1 2">
    <name type="scientific">Achromobacter piechaudii ATCC 43553</name>
    <dbReference type="NCBI Taxonomy" id="742159"/>
    <lineage>
        <taxon>Bacteria</taxon>
        <taxon>Pseudomonadati</taxon>
        <taxon>Pseudomonadota</taxon>
        <taxon>Betaproteobacteria</taxon>
        <taxon>Burkholderiales</taxon>
        <taxon>Alcaligenaceae</taxon>
        <taxon>Achromobacter</taxon>
    </lineage>
</organism>
<protein>
    <submittedName>
        <fullName evidence="1">Uncharacterized protein</fullName>
    </submittedName>
</protein>
<accession>D4X8N4</accession>
<reference evidence="2" key="1">
    <citation type="submission" date="2010-03" db="EMBL/GenBank/DDBJ databases">
        <title>Complete sequence of Mobiluncus curtisii ATCC 43063.</title>
        <authorList>
            <person name="Muzny D."/>
            <person name="Qin X."/>
            <person name="Deng J."/>
            <person name="Jiang H."/>
            <person name="Liu Y."/>
            <person name="Qu J."/>
            <person name="Song X.-Z."/>
            <person name="Zhang L."/>
            <person name="Thornton R."/>
            <person name="Coyle M."/>
            <person name="Francisco L."/>
            <person name="Jackson L."/>
            <person name="Javaid M."/>
            <person name="Korchina V."/>
            <person name="Kovar C."/>
            <person name="Mata R."/>
            <person name="Mathew T."/>
            <person name="Ngo R."/>
            <person name="Nguyen L."/>
            <person name="Nguyen N."/>
            <person name="Okwuonu G."/>
            <person name="Ongeri F."/>
            <person name="Pham C."/>
            <person name="Simmons D."/>
            <person name="Wilczek-Boney K."/>
            <person name="Hale W."/>
            <person name="Jakkamsetti A."/>
            <person name="Pham P."/>
            <person name="Ruth R."/>
            <person name="San Lucas F."/>
            <person name="Warren J."/>
            <person name="Zhang J."/>
            <person name="Zhao Z."/>
            <person name="Zhou C."/>
            <person name="Zhu D."/>
            <person name="Lee S."/>
            <person name="Bess C."/>
            <person name="Blankenburg K."/>
            <person name="Forbes L."/>
            <person name="Fu Q."/>
            <person name="Gubbala S."/>
            <person name="Hirani K."/>
            <person name="Jayaseelan J.C."/>
            <person name="Lara F."/>
            <person name="Munidasa M."/>
            <person name="Palculict T."/>
            <person name="Patil S."/>
            <person name="Pu L.-L."/>
            <person name="Saada N."/>
            <person name="Tang L."/>
            <person name="Weissenberger G."/>
            <person name="Zhu Y."/>
            <person name="Hemphill L."/>
            <person name="Shang Y."/>
            <person name="Youmans B."/>
            <person name="Ayvaz T."/>
            <person name="Ross M."/>
            <person name="Santibanez J."/>
            <person name="Aqrawi P."/>
            <person name="Gross S."/>
            <person name="Joshi V."/>
            <person name="Fowler G."/>
            <person name="Nazareth L."/>
            <person name="Reid J."/>
            <person name="Worley K."/>
            <person name="Petrosino J."/>
            <person name="Highlander S."/>
            <person name="Gibbs R."/>
            <person name="Gibbs R."/>
        </authorList>
    </citation>
    <scope>NUCLEOTIDE SEQUENCE [LARGE SCALE GENOMIC DNA]</scope>
    <source>
        <strain evidence="2">ATCC 43553</strain>
    </source>
</reference>
<evidence type="ECO:0000313" key="1">
    <source>
        <dbReference type="EMBL" id="EFF76743.1"/>
    </source>
</evidence>
<name>D4X8N4_9BURK</name>
<dbReference type="EMBL" id="ADMS01000044">
    <property type="protein sequence ID" value="EFF76743.1"/>
    <property type="molecule type" value="Genomic_DNA"/>
</dbReference>
<gene>
    <name evidence="1" type="ORF">HMPREF0004_1831</name>
</gene>
<sequence>MRMQVDGNFSVVRFYCYFQWLEISGRIRWCPRPESNRYDLAVEGFSYHFGFRRQRWALFVVWSTPSP</sequence>
<evidence type="ECO:0000313" key="2">
    <source>
        <dbReference type="Proteomes" id="UP000004510"/>
    </source>
</evidence>
<proteinExistence type="predicted"/>
<dbReference type="Proteomes" id="UP000004510">
    <property type="component" value="Unassembled WGS sequence"/>
</dbReference>
<comment type="caution">
    <text evidence="1">The sequence shown here is derived from an EMBL/GenBank/DDBJ whole genome shotgun (WGS) entry which is preliminary data.</text>
</comment>
<dbReference type="HOGENOM" id="CLU_2802521_0_0_4"/>